<gene>
    <name evidence="1" type="ORF">AB0I59_41225</name>
</gene>
<reference evidence="1 2" key="1">
    <citation type="submission" date="2024-06" db="EMBL/GenBank/DDBJ databases">
        <title>The Natural Products Discovery Center: Release of the First 8490 Sequenced Strains for Exploring Actinobacteria Biosynthetic Diversity.</title>
        <authorList>
            <person name="Kalkreuter E."/>
            <person name="Kautsar S.A."/>
            <person name="Yang D."/>
            <person name="Bader C.D."/>
            <person name="Teijaro C.N."/>
            <person name="Fluegel L."/>
            <person name="Davis C.M."/>
            <person name="Simpson J.R."/>
            <person name="Lauterbach L."/>
            <person name="Steele A.D."/>
            <person name="Gui C."/>
            <person name="Meng S."/>
            <person name="Li G."/>
            <person name="Viehrig K."/>
            <person name="Ye F."/>
            <person name="Su P."/>
            <person name="Kiefer A.F."/>
            <person name="Nichols A."/>
            <person name="Cepeda A.J."/>
            <person name="Yan W."/>
            <person name="Fan B."/>
            <person name="Jiang Y."/>
            <person name="Adhikari A."/>
            <person name="Zheng C.-J."/>
            <person name="Schuster L."/>
            <person name="Cowan T.M."/>
            <person name="Smanski M.J."/>
            <person name="Chevrette M.G."/>
            <person name="De Carvalho L.P.S."/>
            <person name="Shen B."/>
        </authorList>
    </citation>
    <scope>NUCLEOTIDE SEQUENCE [LARGE SCALE GENOMIC DNA]</scope>
    <source>
        <strain evidence="1 2">NPDC050100</strain>
    </source>
</reference>
<keyword evidence="2" id="KW-1185">Reference proteome</keyword>
<protein>
    <submittedName>
        <fullName evidence="1">SMI1/KNR4 family protein</fullName>
    </submittedName>
</protein>
<dbReference type="Pfam" id="PF14568">
    <property type="entry name" value="SUKH_6"/>
    <property type="match status" value="1"/>
</dbReference>
<evidence type="ECO:0000313" key="1">
    <source>
        <dbReference type="EMBL" id="MEV0975052.1"/>
    </source>
</evidence>
<dbReference type="EMBL" id="JBFALK010000042">
    <property type="protein sequence ID" value="MEV0975052.1"/>
    <property type="molecule type" value="Genomic_DNA"/>
</dbReference>
<dbReference type="Proteomes" id="UP001551675">
    <property type="component" value="Unassembled WGS sequence"/>
</dbReference>
<proteinExistence type="predicted"/>
<dbReference type="Gene3D" id="3.40.1580.10">
    <property type="entry name" value="SMI1/KNR4-like"/>
    <property type="match status" value="1"/>
</dbReference>
<organism evidence="1 2">
    <name type="scientific">Microtetraspora glauca</name>
    <dbReference type="NCBI Taxonomy" id="1996"/>
    <lineage>
        <taxon>Bacteria</taxon>
        <taxon>Bacillati</taxon>
        <taxon>Actinomycetota</taxon>
        <taxon>Actinomycetes</taxon>
        <taxon>Streptosporangiales</taxon>
        <taxon>Streptosporangiaceae</taxon>
        <taxon>Microtetraspora</taxon>
    </lineage>
</organism>
<accession>A0ABV3GU65</accession>
<name>A0ABV3GU65_MICGL</name>
<evidence type="ECO:0000313" key="2">
    <source>
        <dbReference type="Proteomes" id="UP001551675"/>
    </source>
</evidence>
<dbReference type="SUPFAM" id="SSF160631">
    <property type="entry name" value="SMI1/KNR4-like"/>
    <property type="match status" value="1"/>
</dbReference>
<dbReference type="InterPro" id="IPR037883">
    <property type="entry name" value="Knr4/Smi1-like_sf"/>
</dbReference>
<sequence>MEDEVGLTFPSDYREWLTRYTEVQLDGFLYIIHPGGRPEKSALTQAREMLDPLVFVTEDLDPIWLVGDQGGGAEVNPFPVYPNPGGLYPWGVTDNGDTCLWLTDQDPEKWTVVITDGADWWQFKGSFSDFLVGLLKGLAVCPIFPRRFPGSAHIEEISEEDLNSRAECDL</sequence>
<comment type="caution">
    <text evidence="1">The sequence shown here is derived from an EMBL/GenBank/DDBJ whole genome shotgun (WGS) entry which is preliminary data.</text>
</comment>
<dbReference type="RefSeq" id="WP_358142333.1">
    <property type="nucleotide sequence ID" value="NZ_JBFALK010000042.1"/>
</dbReference>